<sequence>MLILSENDKQEFKEDTINSKEIQLETDNFFCSKCKQVNQKSQKTFYCIHCGNRFPVDRNNQLILDENNFSMKYRNDMKKIIPKKKKKKWRLLSGFTVSFGTYLAVTLVSLILFFIFSVFTNVELDSILFSFLISISSLLFFIIPILWIQRYYPRILTMKQRFSELGIPLERYSRKQLIREILLGFLLGLISVFLVILLQLISYYLIKLLFHVDFYNFLEAIQFEDFALTIPDNIFELSLFILMMTFLIGFPEEIMFRGFVQRSFENSLKKPAALLLTAVYFAFFHIFLYILQPIIFFFMVIPYLGLSILLGLIRNWRGDIIATIIAHIIYNCTQTFIIFLILNSI</sequence>
<keyword evidence="1" id="KW-0812">Transmembrane</keyword>
<keyword evidence="4" id="KW-1185">Reference proteome</keyword>
<dbReference type="GO" id="GO:0080120">
    <property type="term" value="P:CAAX-box protein maturation"/>
    <property type="evidence" value="ECO:0007669"/>
    <property type="project" value="UniProtKB-ARBA"/>
</dbReference>
<proteinExistence type="predicted"/>
<accession>A0A5B9D5I1</accession>
<protein>
    <submittedName>
        <fullName evidence="3">Lysostaphin resistance A-like protein</fullName>
    </submittedName>
</protein>
<feature type="transmembrane region" description="Helical" evidence="1">
    <location>
        <begin position="91"/>
        <end position="115"/>
    </location>
</feature>
<feature type="domain" description="CAAX prenyl protease 2/Lysostaphin resistance protein A-like" evidence="2">
    <location>
        <begin position="238"/>
        <end position="332"/>
    </location>
</feature>
<feature type="transmembrane region" description="Helical" evidence="1">
    <location>
        <begin position="320"/>
        <end position="342"/>
    </location>
</feature>
<gene>
    <name evidence="3" type="ORF">DSAG12_00034</name>
</gene>
<name>A0A5B9D5I1_9ARCH</name>
<organism evidence="3 4">
    <name type="scientific">Promethearchaeum syntrophicum</name>
    <dbReference type="NCBI Taxonomy" id="2594042"/>
    <lineage>
        <taxon>Archaea</taxon>
        <taxon>Promethearchaeati</taxon>
        <taxon>Promethearchaeota</taxon>
        <taxon>Promethearchaeia</taxon>
        <taxon>Promethearchaeales</taxon>
        <taxon>Promethearchaeaceae</taxon>
        <taxon>Promethearchaeum</taxon>
    </lineage>
</organism>
<evidence type="ECO:0000259" key="2">
    <source>
        <dbReference type="Pfam" id="PF02517"/>
    </source>
</evidence>
<dbReference type="GO" id="GO:0006508">
    <property type="term" value="P:proteolysis"/>
    <property type="evidence" value="ECO:0007669"/>
    <property type="project" value="UniProtKB-KW"/>
</dbReference>
<dbReference type="RefSeq" id="WP_147661187.1">
    <property type="nucleotide sequence ID" value="NZ_CP042905.2"/>
</dbReference>
<reference evidence="3 4" key="2">
    <citation type="journal article" date="2024" name="Int. J. Syst. Evol. Microbiol.">
        <title>Promethearchaeum syntrophicum gen. nov., sp. nov., an anaerobic, obligately syntrophic archaeon, the first isolate of the lineage 'Asgard' archaea, and proposal of the new archaeal phylum Promethearchaeota phyl. nov. and kingdom Promethearchaeati regn. nov.</title>
        <authorList>
            <person name="Imachi H."/>
            <person name="Nobu M.K."/>
            <person name="Kato S."/>
            <person name="Takaki Y."/>
            <person name="Miyazaki M."/>
            <person name="Miyata M."/>
            <person name="Ogawara M."/>
            <person name="Saito Y."/>
            <person name="Sakai S."/>
            <person name="Tahara Y.O."/>
            <person name="Takano Y."/>
            <person name="Tasumi E."/>
            <person name="Uematsu K."/>
            <person name="Yoshimura T."/>
            <person name="Itoh T."/>
            <person name="Ohkuma M."/>
            <person name="Takai K."/>
        </authorList>
    </citation>
    <scope>NUCLEOTIDE SEQUENCE [LARGE SCALE GENOMIC DNA]</scope>
    <source>
        <strain evidence="3 4">MK-D1</strain>
    </source>
</reference>
<dbReference type="Proteomes" id="UP000321408">
    <property type="component" value="Chromosome"/>
</dbReference>
<reference evidence="3 4" key="1">
    <citation type="journal article" date="2020" name="Nature">
        <title>Isolation of an archaeon at the prokaryote-eukaryote interface.</title>
        <authorList>
            <person name="Imachi H."/>
            <person name="Nobu M.K."/>
            <person name="Nakahara N."/>
            <person name="Morono Y."/>
            <person name="Ogawara M."/>
            <person name="Takaki Y."/>
            <person name="Takano Y."/>
            <person name="Uematsu K."/>
            <person name="Ikuta T."/>
            <person name="Ito M."/>
            <person name="Matsui Y."/>
            <person name="Miyazaki M."/>
            <person name="Murata K."/>
            <person name="Saito Y."/>
            <person name="Sakai S."/>
            <person name="Song C."/>
            <person name="Tasumi E."/>
            <person name="Yamanaka Y."/>
            <person name="Yamaguchi T."/>
            <person name="Kamagata Y."/>
            <person name="Tamaki H."/>
            <person name="Takai K."/>
        </authorList>
    </citation>
    <scope>NUCLEOTIDE SEQUENCE [LARGE SCALE GENOMIC DNA]</scope>
    <source>
        <strain evidence="3 4">MK-D1</strain>
    </source>
</reference>
<feature type="transmembrane region" description="Helical" evidence="1">
    <location>
        <begin position="226"/>
        <end position="250"/>
    </location>
</feature>
<keyword evidence="1" id="KW-1133">Transmembrane helix</keyword>
<dbReference type="Pfam" id="PF02517">
    <property type="entry name" value="Rce1-like"/>
    <property type="match status" value="1"/>
</dbReference>
<feature type="transmembrane region" description="Helical" evidence="1">
    <location>
        <begin position="127"/>
        <end position="148"/>
    </location>
</feature>
<dbReference type="GO" id="GO:0004175">
    <property type="term" value="F:endopeptidase activity"/>
    <property type="evidence" value="ECO:0007669"/>
    <property type="project" value="UniProtKB-ARBA"/>
</dbReference>
<feature type="transmembrane region" description="Helical" evidence="1">
    <location>
        <begin position="294"/>
        <end position="313"/>
    </location>
</feature>
<evidence type="ECO:0000256" key="1">
    <source>
        <dbReference type="SAM" id="Phobius"/>
    </source>
</evidence>
<feature type="transmembrane region" description="Helical" evidence="1">
    <location>
        <begin position="271"/>
        <end position="288"/>
    </location>
</feature>
<dbReference type="KEGG" id="psyt:DSAG12_00034"/>
<feature type="transmembrane region" description="Helical" evidence="1">
    <location>
        <begin position="181"/>
        <end position="206"/>
    </location>
</feature>
<dbReference type="AlphaFoldDB" id="A0A5B9D5I1"/>
<dbReference type="EMBL" id="CP042905">
    <property type="protein sequence ID" value="QEE14223.1"/>
    <property type="molecule type" value="Genomic_DNA"/>
</dbReference>
<evidence type="ECO:0000313" key="3">
    <source>
        <dbReference type="EMBL" id="QEE14223.1"/>
    </source>
</evidence>
<evidence type="ECO:0000313" key="4">
    <source>
        <dbReference type="Proteomes" id="UP000321408"/>
    </source>
</evidence>
<dbReference type="InterPro" id="IPR003675">
    <property type="entry name" value="Rce1/LyrA-like_dom"/>
</dbReference>
<keyword evidence="1" id="KW-0472">Membrane</keyword>
<dbReference type="GeneID" id="41328042"/>